<proteinExistence type="predicted"/>
<reference evidence="2" key="1">
    <citation type="journal article" date="2020" name="Plant J.">
        <title>Transposons played a major role in the diversification between the closely related almond and peach genomes: results from the almond genome sequence.</title>
        <authorList>
            <person name="Alioto T."/>
            <person name="Alexiou K.G."/>
            <person name="Bardil A."/>
            <person name="Barteri F."/>
            <person name="Castanera R."/>
            <person name="Cruz F."/>
            <person name="Dhingra A."/>
            <person name="Duval H."/>
            <person name="Fernandez I Marti A."/>
            <person name="Frias L."/>
            <person name="Galan B."/>
            <person name="Garcia J.L."/>
            <person name="Howad W."/>
            <person name="Gomez-Garrido J."/>
            <person name="Gut M."/>
            <person name="Julca I."/>
            <person name="Morata J."/>
            <person name="Puigdomenech P."/>
            <person name="Ribeca P."/>
            <person name="Rubio Cabetas M.J."/>
            <person name="Vlasova A."/>
            <person name="Wirthensohn M."/>
            <person name="Garcia-Mas J."/>
            <person name="Gabaldon T."/>
            <person name="Casacuberta J.M."/>
            <person name="Arus P."/>
        </authorList>
    </citation>
    <scope>NUCLEOTIDE SEQUENCE [LARGE SCALE GENOMIC DNA]</scope>
    <source>
        <strain evidence="2">cv. Texas</strain>
    </source>
</reference>
<sequence>MAGTNNYQLNRNPMYMMSCLEWLCMEATTIFGHDPFNMDKKQSLVVGLEPWRGEETRREGKYDVSNSFGLKFTFYSSSKIYYISGKNVLAIASQAFARAEFDDIWLGSSTTTLKETAWGGRVQVPNENSKFWPYQGEALACH</sequence>
<evidence type="ECO:0000313" key="2">
    <source>
        <dbReference type="Proteomes" id="UP000327085"/>
    </source>
</evidence>
<dbReference type="AlphaFoldDB" id="A0A5E4EUH0"/>
<organism evidence="1 2">
    <name type="scientific">Prunus dulcis</name>
    <name type="common">Almond</name>
    <name type="synonym">Amygdalus dulcis</name>
    <dbReference type="NCBI Taxonomy" id="3755"/>
    <lineage>
        <taxon>Eukaryota</taxon>
        <taxon>Viridiplantae</taxon>
        <taxon>Streptophyta</taxon>
        <taxon>Embryophyta</taxon>
        <taxon>Tracheophyta</taxon>
        <taxon>Spermatophyta</taxon>
        <taxon>Magnoliopsida</taxon>
        <taxon>eudicotyledons</taxon>
        <taxon>Gunneridae</taxon>
        <taxon>Pentapetalae</taxon>
        <taxon>rosids</taxon>
        <taxon>fabids</taxon>
        <taxon>Rosales</taxon>
        <taxon>Rosaceae</taxon>
        <taxon>Amygdaloideae</taxon>
        <taxon>Amygdaleae</taxon>
        <taxon>Prunus</taxon>
    </lineage>
</organism>
<protein>
    <submittedName>
        <fullName evidence="1">Uncharacterized protein</fullName>
    </submittedName>
</protein>
<name>A0A5E4EUH0_PRUDU</name>
<dbReference type="Gramene" id="VVA19344">
    <property type="protein sequence ID" value="VVA19344"/>
    <property type="gene ID" value="Prudul26B029659"/>
</dbReference>
<dbReference type="Proteomes" id="UP000327085">
    <property type="component" value="Chromosome 5"/>
</dbReference>
<dbReference type="InParanoid" id="A0A5E4EUH0"/>
<evidence type="ECO:0000313" key="1">
    <source>
        <dbReference type="EMBL" id="VVA19344.1"/>
    </source>
</evidence>
<accession>A0A5E4EUH0</accession>
<gene>
    <name evidence="1" type="ORF">ALMOND_2B029659</name>
</gene>
<dbReference type="EMBL" id="CABIKO010000035">
    <property type="protein sequence ID" value="VVA19344.1"/>
    <property type="molecule type" value="Genomic_DNA"/>
</dbReference>